<gene>
    <name evidence="1" type="ORF">BELL_0060g00040</name>
</gene>
<sequence length="66" mass="7529">MLEVLSSQHNVLAESRELRSFAGARQGFGYNVNTRGCLKRLSRMVRIQQSIVASWNHLETTREHSA</sequence>
<proteinExistence type="predicted"/>
<keyword evidence="2" id="KW-1185">Reference proteome</keyword>
<evidence type="ECO:0000313" key="2">
    <source>
        <dbReference type="Proteomes" id="UP000297229"/>
    </source>
</evidence>
<dbReference type="Proteomes" id="UP000297229">
    <property type="component" value="Unassembled WGS sequence"/>
</dbReference>
<dbReference type="AlphaFoldDB" id="A0A4Z1K3N9"/>
<reference evidence="1 2" key="1">
    <citation type="submission" date="2017-12" db="EMBL/GenBank/DDBJ databases">
        <title>Comparative genomics of Botrytis spp.</title>
        <authorList>
            <person name="Valero-Jimenez C.A."/>
            <person name="Tapia P."/>
            <person name="Veloso J."/>
            <person name="Silva-Moreno E."/>
            <person name="Staats M."/>
            <person name="Valdes J.H."/>
            <person name="Van Kan J.A.L."/>
        </authorList>
    </citation>
    <scope>NUCLEOTIDE SEQUENCE [LARGE SCALE GENOMIC DNA]</scope>
    <source>
        <strain evidence="1 2">Be9601</strain>
    </source>
</reference>
<protein>
    <submittedName>
        <fullName evidence="1">Uncharacterized protein</fullName>
    </submittedName>
</protein>
<comment type="caution">
    <text evidence="1">The sequence shown here is derived from an EMBL/GenBank/DDBJ whole genome shotgun (WGS) entry which is preliminary data.</text>
</comment>
<dbReference type="EMBL" id="PQXM01000060">
    <property type="protein sequence ID" value="TGO78610.1"/>
    <property type="molecule type" value="Genomic_DNA"/>
</dbReference>
<organism evidence="1 2">
    <name type="scientific">Botrytis elliptica</name>
    <dbReference type="NCBI Taxonomy" id="278938"/>
    <lineage>
        <taxon>Eukaryota</taxon>
        <taxon>Fungi</taxon>
        <taxon>Dikarya</taxon>
        <taxon>Ascomycota</taxon>
        <taxon>Pezizomycotina</taxon>
        <taxon>Leotiomycetes</taxon>
        <taxon>Helotiales</taxon>
        <taxon>Sclerotiniaceae</taxon>
        <taxon>Botrytis</taxon>
    </lineage>
</organism>
<accession>A0A4Z1K3N9</accession>
<name>A0A4Z1K3N9_9HELO</name>
<evidence type="ECO:0000313" key="1">
    <source>
        <dbReference type="EMBL" id="TGO78610.1"/>
    </source>
</evidence>